<proteinExistence type="predicted"/>
<dbReference type="GO" id="GO:0008218">
    <property type="term" value="P:bioluminescence"/>
    <property type="evidence" value="ECO:0007669"/>
    <property type="project" value="InterPro"/>
</dbReference>
<organism evidence="2 3">
    <name type="scientific">Membranihabitans marinus</name>
    <dbReference type="NCBI Taxonomy" id="1227546"/>
    <lineage>
        <taxon>Bacteria</taxon>
        <taxon>Pseudomonadati</taxon>
        <taxon>Bacteroidota</taxon>
        <taxon>Saprospiria</taxon>
        <taxon>Saprospirales</taxon>
        <taxon>Saprospiraceae</taxon>
        <taxon>Membranihabitans</taxon>
    </lineage>
</organism>
<dbReference type="Pfam" id="PF04443">
    <property type="entry name" value="LuxE"/>
    <property type="match status" value="1"/>
</dbReference>
<keyword evidence="2" id="KW-0808">Transferase</keyword>
<dbReference type="Proteomes" id="UP000753961">
    <property type="component" value="Unassembled WGS sequence"/>
</dbReference>
<reference evidence="2" key="1">
    <citation type="submission" date="2021-06" db="EMBL/GenBank/DDBJ databases">
        <title>44 bacteria genomes isolated from Dapeng, Shenzhen.</title>
        <authorList>
            <person name="Zheng W."/>
            <person name="Yu S."/>
            <person name="Huang Y."/>
        </authorList>
    </citation>
    <scope>NUCLEOTIDE SEQUENCE</scope>
    <source>
        <strain evidence="2">DP5N28-2</strain>
    </source>
</reference>
<evidence type="ECO:0000259" key="1">
    <source>
        <dbReference type="Pfam" id="PF04443"/>
    </source>
</evidence>
<dbReference type="RefSeq" id="WP_222580403.1">
    <property type="nucleotide sequence ID" value="NZ_JAHVHU010000010.1"/>
</dbReference>
<sequence>MHRKIFMTMEYERQKIVDKLLSGSYNFEEMAFEIYYFQLKNNPVYQEFCRHLGSPKHPGKLSEIPFLPVRFFKTHPIQTGDFSPEMIFKSSGTTDTGRSRHIVRSRKIYDIVSTRIFESAYEDLDEFILLALLPSYMEQGDSSLIYMIRRFMIQTGNSESQFYRYDFDQLAKDLQNYFAGSKKIILWGVTYALLDFAEKHQFDMKDHIVMETGGMKGRRKELIREEVHSILKENLHCEKIHSEYGMTELLSQCYSSGEGIFQMSASMKILSFDITDPLTVLPDGQSGRCHVIDLANMDSCSFIATDDVCRTYGQEFEILGRTDSADVRGCNLMYL</sequence>
<name>A0A953HQ95_9BACT</name>
<evidence type="ECO:0000313" key="3">
    <source>
        <dbReference type="Proteomes" id="UP000753961"/>
    </source>
</evidence>
<accession>A0A953HQ95</accession>
<gene>
    <name evidence="2" type="ORF">KUV50_12020</name>
</gene>
<dbReference type="EMBL" id="JAHVHU010000010">
    <property type="protein sequence ID" value="MBY5958868.1"/>
    <property type="molecule type" value="Genomic_DNA"/>
</dbReference>
<dbReference type="AlphaFoldDB" id="A0A953HQ95"/>
<dbReference type="GO" id="GO:0016740">
    <property type="term" value="F:transferase activity"/>
    <property type="evidence" value="ECO:0007669"/>
    <property type="project" value="UniProtKB-KW"/>
</dbReference>
<evidence type="ECO:0000313" key="2">
    <source>
        <dbReference type="EMBL" id="MBY5958868.1"/>
    </source>
</evidence>
<protein>
    <submittedName>
        <fullName evidence="2">Acyl transferase</fullName>
    </submittedName>
</protein>
<dbReference type="InterPro" id="IPR007534">
    <property type="entry name" value="LuxE"/>
</dbReference>
<keyword evidence="3" id="KW-1185">Reference proteome</keyword>
<comment type="caution">
    <text evidence="2">The sequence shown here is derived from an EMBL/GenBank/DDBJ whole genome shotgun (WGS) entry which is preliminary data.</text>
</comment>
<dbReference type="GO" id="GO:0047474">
    <property type="term" value="F:long-chain fatty acid--protein ligase activity"/>
    <property type="evidence" value="ECO:0007669"/>
    <property type="project" value="InterPro"/>
</dbReference>
<feature type="domain" description="Acyl-protein synthetase LuxE" evidence="1">
    <location>
        <begin position="39"/>
        <end position="332"/>
    </location>
</feature>